<dbReference type="Proteomes" id="UP000663929">
    <property type="component" value="Chromosome"/>
</dbReference>
<name>A0A8A4TTE3_SULCO</name>
<gene>
    <name evidence="1" type="primary">ilvM</name>
    <name evidence="1" type="ORF">J3U87_07540</name>
</gene>
<organism evidence="1 2">
    <name type="scientific">Sulfidibacter corallicola</name>
    <dbReference type="NCBI Taxonomy" id="2818388"/>
    <lineage>
        <taxon>Bacteria</taxon>
        <taxon>Pseudomonadati</taxon>
        <taxon>Acidobacteriota</taxon>
        <taxon>Holophagae</taxon>
        <taxon>Acanthopleuribacterales</taxon>
        <taxon>Acanthopleuribacteraceae</taxon>
        <taxon>Sulfidibacter</taxon>
    </lineage>
</organism>
<evidence type="ECO:0000313" key="2">
    <source>
        <dbReference type="Proteomes" id="UP000663929"/>
    </source>
</evidence>
<dbReference type="KEGG" id="scor:J3U87_07540"/>
<proteinExistence type="predicted"/>
<dbReference type="NCBIfam" id="NF008362">
    <property type="entry name" value="PRK11152.1"/>
    <property type="match status" value="1"/>
</dbReference>
<evidence type="ECO:0000313" key="1">
    <source>
        <dbReference type="EMBL" id="QTD52312.1"/>
    </source>
</evidence>
<dbReference type="EMBL" id="CP071793">
    <property type="protein sequence ID" value="QTD52312.1"/>
    <property type="molecule type" value="Genomic_DNA"/>
</dbReference>
<reference evidence="1" key="1">
    <citation type="submission" date="2021-03" db="EMBL/GenBank/DDBJ databases">
        <title>Acanthopleuribacteraceae sp. M133.</title>
        <authorList>
            <person name="Wang G."/>
        </authorList>
    </citation>
    <scope>NUCLEOTIDE SEQUENCE</scope>
    <source>
        <strain evidence="1">M133</strain>
    </source>
</reference>
<protein>
    <submittedName>
        <fullName evidence="1">Acetolactate synthase 2 small subunit</fullName>
        <ecNumber evidence="1">2.2.1.6</ecNumber>
    </submittedName>
</protein>
<sequence>MRFFLQLSLRNMEGGLERVLGVVRFRGFRVVEMSAYSNPNGEDLAVTLKVESQRDGENLKKQLDKLFDVRQVEMFTTTPVPTPVHSGYGMPVAAVG</sequence>
<dbReference type="SUPFAM" id="SSF55021">
    <property type="entry name" value="ACT-like"/>
    <property type="match status" value="1"/>
</dbReference>
<dbReference type="InterPro" id="IPR045865">
    <property type="entry name" value="ACT-like_dom_sf"/>
</dbReference>
<accession>A0A8A4TTE3</accession>
<dbReference type="GO" id="GO:0003984">
    <property type="term" value="F:acetolactate synthase activity"/>
    <property type="evidence" value="ECO:0007669"/>
    <property type="project" value="UniProtKB-EC"/>
</dbReference>
<keyword evidence="2" id="KW-1185">Reference proteome</keyword>
<keyword evidence="1" id="KW-0808">Transferase</keyword>
<dbReference type="Gene3D" id="3.30.70.260">
    <property type="match status" value="1"/>
</dbReference>
<dbReference type="AlphaFoldDB" id="A0A8A4TTE3"/>
<dbReference type="Pfam" id="PF13710">
    <property type="entry name" value="ACT_5"/>
    <property type="match status" value="1"/>
</dbReference>
<dbReference type="EC" id="2.2.1.6" evidence="1"/>
<dbReference type="RefSeq" id="WP_237382421.1">
    <property type="nucleotide sequence ID" value="NZ_CP071793.1"/>
</dbReference>